<feature type="compositionally biased region" description="Low complexity" evidence="1">
    <location>
        <begin position="7"/>
        <end position="22"/>
    </location>
</feature>
<feature type="transmembrane region" description="Helical" evidence="2">
    <location>
        <begin position="103"/>
        <end position="122"/>
    </location>
</feature>
<name>A0A0K1Q8D2_9BACT</name>
<accession>A0A0K1Q8D2</accession>
<dbReference type="AlphaFoldDB" id="A0A0K1Q8D2"/>
<evidence type="ECO:0000313" key="4">
    <source>
        <dbReference type="Proteomes" id="UP000064967"/>
    </source>
</evidence>
<gene>
    <name evidence="3" type="ORF">AKJ09_08580</name>
</gene>
<dbReference type="Proteomes" id="UP000064967">
    <property type="component" value="Chromosome"/>
</dbReference>
<dbReference type="EMBL" id="CP012333">
    <property type="protein sequence ID" value="AKV01917.1"/>
    <property type="molecule type" value="Genomic_DNA"/>
</dbReference>
<evidence type="ECO:0000256" key="2">
    <source>
        <dbReference type="SAM" id="Phobius"/>
    </source>
</evidence>
<evidence type="ECO:0000313" key="3">
    <source>
        <dbReference type="EMBL" id="AKV01917.1"/>
    </source>
</evidence>
<keyword evidence="2" id="KW-0472">Membrane</keyword>
<keyword evidence="4" id="KW-1185">Reference proteome</keyword>
<protein>
    <submittedName>
        <fullName evidence="3">Uncharacterized protein</fullName>
    </submittedName>
</protein>
<proteinExistence type="predicted"/>
<reference evidence="3 4" key="1">
    <citation type="submission" date="2015-08" db="EMBL/GenBank/DDBJ databases">
        <authorList>
            <person name="Babu N.S."/>
            <person name="Beckwith C.J."/>
            <person name="Beseler K.G."/>
            <person name="Brison A."/>
            <person name="Carone J.V."/>
            <person name="Caskin T.P."/>
            <person name="Diamond M."/>
            <person name="Durham M.E."/>
            <person name="Foxe J.M."/>
            <person name="Go M."/>
            <person name="Henderson B.A."/>
            <person name="Jones I.B."/>
            <person name="McGettigan J.A."/>
            <person name="Micheletti S.J."/>
            <person name="Nasrallah M.E."/>
            <person name="Ortiz D."/>
            <person name="Piller C.R."/>
            <person name="Privatt S.R."/>
            <person name="Schneider S.L."/>
            <person name="Sharp S."/>
            <person name="Smith T.C."/>
            <person name="Stanton J.D."/>
            <person name="Ullery H.E."/>
            <person name="Wilson R.J."/>
            <person name="Serrano M.G."/>
            <person name="Buck G."/>
            <person name="Lee V."/>
            <person name="Wang Y."/>
            <person name="Carvalho R."/>
            <person name="Voegtly L."/>
            <person name="Shi R."/>
            <person name="Duckworth R."/>
            <person name="Johnson A."/>
            <person name="Loviza R."/>
            <person name="Walstead R."/>
            <person name="Shah Z."/>
            <person name="Kiflezghi M."/>
            <person name="Wade K."/>
            <person name="Ball S.L."/>
            <person name="Bradley K.W."/>
            <person name="Asai D.J."/>
            <person name="Bowman C.A."/>
            <person name="Russell D.A."/>
            <person name="Pope W.H."/>
            <person name="Jacobs-Sera D."/>
            <person name="Hendrix R.W."/>
            <person name="Hatfull G.F."/>
        </authorList>
    </citation>
    <scope>NUCLEOTIDE SEQUENCE [LARGE SCALE GENOMIC DNA]</scope>
    <source>
        <strain evidence="3 4">DSM 27648</strain>
    </source>
</reference>
<keyword evidence="2" id="KW-1133">Transmembrane helix</keyword>
<dbReference type="KEGG" id="llu:AKJ09_08580"/>
<keyword evidence="2" id="KW-0812">Transmembrane</keyword>
<feature type="region of interest" description="Disordered" evidence="1">
    <location>
        <begin position="1"/>
        <end position="51"/>
    </location>
</feature>
<organism evidence="3 4">
    <name type="scientific">Labilithrix luteola</name>
    <dbReference type="NCBI Taxonomy" id="1391654"/>
    <lineage>
        <taxon>Bacteria</taxon>
        <taxon>Pseudomonadati</taxon>
        <taxon>Myxococcota</taxon>
        <taxon>Polyangia</taxon>
        <taxon>Polyangiales</taxon>
        <taxon>Labilitrichaceae</taxon>
        <taxon>Labilithrix</taxon>
    </lineage>
</organism>
<sequence>MLQSKSAAAPLATPGPLAMPGPLEFPVATTSPPPPPRIEPVSFAEEENDASAPSTKTLLERAAALGPARLTFASMVMSDPVLLEKGTPQVAERRARLTRIVKATLGACVGVCVLALGISVFSGEPSAAASSSASVKTPAKTVVSVERLSLASHGRAVKQVTAAIGGARAKRH</sequence>
<evidence type="ECO:0000256" key="1">
    <source>
        <dbReference type="SAM" id="MobiDB-lite"/>
    </source>
</evidence>